<dbReference type="InterPro" id="IPR011990">
    <property type="entry name" value="TPR-like_helical_dom_sf"/>
</dbReference>
<dbReference type="EMBL" id="QCXX01000006">
    <property type="protein sequence ID" value="PUV22548.1"/>
    <property type="molecule type" value="Genomic_DNA"/>
</dbReference>
<accession>A0A363NP49</accession>
<feature type="domain" description="SusD-like N-terminal" evidence="7">
    <location>
        <begin position="20"/>
        <end position="224"/>
    </location>
</feature>
<feature type="domain" description="RagB/SusD" evidence="6">
    <location>
        <begin position="336"/>
        <end position="415"/>
    </location>
</feature>
<evidence type="ECO:0000259" key="7">
    <source>
        <dbReference type="Pfam" id="PF14322"/>
    </source>
</evidence>
<dbReference type="InterPro" id="IPR033985">
    <property type="entry name" value="SusD-like_N"/>
</dbReference>
<gene>
    <name evidence="8" type="ORF">DCO56_20275</name>
</gene>
<keyword evidence="9" id="KW-1185">Reference proteome</keyword>
<dbReference type="Pfam" id="PF07980">
    <property type="entry name" value="SusD_RagB"/>
    <property type="match status" value="1"/>
</dbReference>
<evidence type="ECO:0000256" key="4">
    <source>
        <dbReference type="ARBA" id="ARBA00023136"/>
    </source>
</evidence>
<organism evidence="8 9">
    <name type="scientific">Sphingobacterium athyrii</name>
    <dbReference type="NCBI Taxonomy" id="2152717"/>
    <lineage>
        <taxon>Bacteria</taxon>
        <taxon>Pseudomonadati</taxon>
        <taxon>Bacteroidota</taxon>
        <taxon>Sphingobacteriia</taxon>
        <taxon>Sphingobacteriales</taxon>
        <taxon>Sphingobacteriaceae</taxon>
        <taxon>Sphingobacterium</taxon>
    </lineage>
</organism>
<dbReference type="Pfam" id="PF14322">
    <property type="entry name" value="SusD-like_3"/>
    <property type="match status" value="1"/>
</dbReference>
<protein>
    <recommendedName>
        <fullName evidence="10">RagB/SusD family nutrient uptake outer membrane protein</fullName>
    </recommendedName>
</protein>
<dbReference type="AlphaFoldDB" id="A0A363NP49"/>
<reference evidence="8 9" key="1">
    <citation type="submission" date="2018-04" db="EMBL/GenBank/DDBJ databases">
        <title>Sphingobacterium sp. M46 Genome.</title>
        <authorList>
            <person name="Cheng J."/>
            <person name="Li Y."/>
        </authorList>
    </citation>
    <scope>NUCLEOTIDE SEQUENCE [LARGE SCALE GENOMIC DNA]</scope>
    <source>
        <strain evidence="8 9">M46</strain>
    </source>
</reference>
<proteinExistence type="inferred from homology"/>
<dbReference type="OrthoDB" id="653598at2"/>
<comment type="similarity">
    <text evidence="2">Belongs to the SusD family.</text>
</comment>
<dbReference type="SUPFAM" id="SSF48452">
    <property type="entry name" value="TPR-like"/>
    <property type="match status" value="1"/>
</dbReference>
<evidence type="ECO:0000259" key="6">
    <source>
        <dbReference type="Pfam" id="PF07980"/>
    </source>
</evidence>
<dbReference type="Gene3D" id="1.25.40.390">
    <property type="match status" value="1"/>
</dbReference>
<dbReference type="GO" id="GO:0009279">
    <property type="term" value="C:cell outer membrane"/>
    <property type="evidence" value="ECO:0007669"/>
    <property type="project" value="UniProtKB-SubCell"/>
</dbReference>
<evidence type="ECO:0000313" key="8">
    <source>
        <dbReference type="EMBL" id="PUV22548.1"/>
    </source>
</evidence>
<dbReference type="PROSITE" id="PS51257">
    <property type="entry name" value="PROKAR_LIPOPROTEIN"/>
    <property type="match status" value="1"/>
</dbReference>
<evidence type="ECO:0000313" key="9">
    <source>
        <dbReference type="Proteomes" id="UP000250831"/>
    </source>
</evidence>
<keyword evidence="4" id="KW-0472">Membrane</keyword>
<sequence>MKKLIILGLTIALTSACNPDFLDIKRDRKQVIPESLDDFNLLLGDVSLFSGSSAASMRSAAAEEFTLSESAWDLITTFGEKNAYRWQDERFMDTECPDWNYGYKRILSAHIILEGLSKIERTGANANVYDQVKGKALFHRANAYFQLASEFAAPIGDEEHNAYGLPLRKSADPQEVSIRSSVSETYNSILEDLLAAQQLLGVESTDFYQPSKSTAYALSARVYLAMGRYNDALEAAKTVLDGAGKLLNYQNFSASSRYSFPSRGVGNSEILFYDQGYSTESVAPTKGRINADLITSYAENDLRKNLFFKLESDGLYSYKGSYVGSSSVFTGLALDEMYLIYAECLIRAGQVQLGLDKLNELLVTRFAKNTYQEYKGLEKNAALDLVLLERRKQLLIRGLRWIDLRRFNFIENRNIQLHRALAGEMYTLMAKDLKFTFLAPNNVIVNSKVIQFPR</sequence>
<evidence type="ECO:0008006" key="10">
    <source>
        <dbReference type="Google" id="ProtNLM"/>
    </source>
</evidence>
<evidence type="ECO:0000256" key="3">
    <source>
        <dbReference type="ARBA" id="ARBA00022729"/>
    </source>
</evidence>
<keyword evidence="5" id="KW-0998">Cell outer membrane</keyword>
<comment type="subcellular location">
    <subcellularLocation>
        <location evidence="1">Cell outer membrane</location>
    </subcellularLocation>
</comment>
<evidence type="ECO:0000256" key="1">
    <source>
        <dbReference type="ARBA" id="ARBA00004442"/>
    </source>
</evidence>
<keyword evidence="3" id="KW-0732">Signal</keyword>
<name>A0A363NP49_9SPHI</name>
<dbReference type="Proteomes" id="UP000250831">
    <property type="component" value="Unassembled WGS sequence"/>
</dbReference>
<evidence type="ECO:0000256" key="5">
    <source>
        <dbReference type="ARBA" id="ARBA00023237"/>
    </source>
</evidence>
<evidence type="ECO:0000256" key="2">
    <source>
        <dbReference type="ARBA" id="ARBA00006275"/>
    </source>
</evidence>
<dbReference type="InterPro" id="IPR012944">
    <property type="entry name" value="SusD_RagB_dom"/>
</dbReference>
<dbReference type="RefSeq" id="WP_108635576.1">
    <property type="nucleotide sequence ID" value="NZ_QCXX01000006.1"/>
</dbReference>
<comment type="caution">
    <text evidence="8">The sequence shown here is derived from an EMBL/GenBank/DDBJ whole genome shotgun (WGS) entry which is preliminary data.</text>
</comment>